<sequence length="721" mass="79479">MSVDFLANALRKASNLEDEDLCSFLRLAEGDERWKALLCDLCPPLDPARSGIDVQLFDDTQVMCPHMYQAALSGSINRVNELLGLTDGTTHDVTVVLEDSPEKQLRSKFHGDGLCTLREVAAGKNTILHIAAEQGHYELAKQLIITDDSLLTFENSRHETPLHLAARAGKHNIISLIVLQAQQSLTRGAFEVLRRRNTDGDTVLHEAARNGHEATVQVLMTIAPALSAKGDTASISPLYLAVARNSVGVVEALLENKQASASGPKKQNALHAAVLRSSEITTMLLNWRPQLAYERDSSGSTPLHYAASDGDVDVVQKILDIAPLAVYIQDEEGSSPLHVAARMCHYSTIDLIINWCPDSSKLRDNQGRNFIHIVAQHGHIVAQHGRIKPPHYSFFQKIAIIYGLKKTATFVEKLNLEGHGLKILVNERDNEGNTPLHCASMIGSVRMISELIREKADTTVINNEGKTALDHSISQDSVFLMARSTIILFVHGATFGPPRQDKLKNWKDHEIIERTSKNLIVVCILIATIALSAAFNVPGSYNGDGLANLRQRKTYSLFLVFDTLSMSASVTAVMLLVVAKAVTEKGSRICFGFSLILLWISLFAIEFAFVLGISVALGNGKMATKSLLYILPAFFFMFTAIIVNVLCLPTSLWTMHKVLSSKTGDKQTKRQIDIQFPTLTTYMRISSWFMILNAIFYLGVFGFLYGGSLSYSIKHGSKLRL</sequence>
<gene>
    <name evidence="10" type="ORF">LUZ62_079668</name>
</gene>
<feature type="transmembrane region" description="Helical" evidence="8">
    <location>
        <begin position="518"/>
        <end position="537"/>
    </location>
</feature>
<feature type="repeat" description="ANK" evidence="7">
    <location>
        <begin position="298"/>
        <end position="320"/>
    </location>
</feature>
<evidence type="ECO:0000313" key="10">
    <source>
        <dbReference type="EMBL" id="KAJ4745263.1"/>
    </source>
</evidence>
<comment type="subcellular location">
    <subcellularLocation>
        <location evidence="1">Membrane</location>
        <topology evidence="1">Multi-pass membrane protein</topology>
    </subcellularLocation>
</comment>
<protein>
    <submittedName>
        <fullName evidence="10">Ankyrin repeat family protein-like</fullName>
    </submittedName>
</protein>
<feature type="repeat" description="ANK" evidence="7">
    <location>
        <begin position="431"/>
        <end position="463"/>
    </location>
</feature>
<feature type="transmembrane region" description="Helical" evidence="8">
    <location>
        <begin position="688"/>
        <end position="713"/>
    </location>
</feature>
<keyword evidence="2 8" id="KW-0812">Transmembrane</keyword>
<evidence type="ECO:0000256" key="5">
    <source>
        <dbReference type="ARBA" id="ARBA00023043"/>
    </source>
</evidence>
<feature type="repeat" description="ANK" evidence="7">
    <location>
        <begin position="199"/>
        <end position="231"/>
    </location>
</feature>
<evidence type="ECO:0000256" key="8">
    <source>
        <dbReference type="SAM" id="Phobius"/>
    </source>
</evidence>
<evidence type="ECO:0000256" key="3">
    <source>
        <dbReference type="ARBA" id="ARBA00022737"/>
    </source>
</evidence>
<dbReference type="AlphaFoldDB" id="A0AAV8BQ95"/>
<dbReference type="InterPro" id="IPR002110">
    <property type="entry name" value="Ankyrin_rpt"/>
</dbReference>
<evidence type="ECO:0000313" key="11">
    <source>
        <dbReference type="Proteomes" id="UP001140206"/>
    </source>
</evidence>
<dbReference type="PROSITE" id="PS50297">
    <property type="entry name" value="ANK_REP_REGION"/>
    <property type="match status" value="3"/>
</dbReference>
<dbReference type="PANTHER" id="PTHR24186">
    <property type="entry name" value="PROTEIN PHOSPHATASE 1 REGULATORY SUBUNIT"/>
    <property type="match status" value="1"/>
</dbReference>
<keyword evidence="3" id="KW-0677">Repeat</keyword>
<dbReference type="GO" id="GO:0005886">
    <property type="term" value="C:plasma membrane"/>
    <property type="evidence" value="ECO:0007669"/>
    <property type="project" value="TreeGrafter"/>
</dbReference>
<dbReference type="Pfam" id="PF13962">
    <property type="entry name" value="PGG"/>
    <property type="match status" value="1"/>
</dbReference>
<keyword evidence="5 7" id="KW-0040">ANK repeat</keyword>
<evidence type="ECO:0000256" key="2">
    <source>
        <dbReference type="ARBA" id="ARBA00022692"/>
    </source>
</evidence>
<dbReference type="InterPro" id="IPR036770">
    <property type="entry name" value="Ankyrin_rpt-contain_sf"/>
</dbReference>
<name>A0AAV8BQ95_9POAL</name>
<feature type="transmembrane region" description="Helical" evidence="8">
    <location>
        <begin position="557"/>
        <end position="579"/>
    </location>
</feature>
<dbReference type="Proteomes" id="UP001140206">
    <property type="component" value="Chromosome 5"/>
</dbReference>
<keyword evidence="4 8" id="KW-1133">Transmembrane helix</keyword>
<dbReference type="EMBL" id="JAMFTS010000005">
    <property type="protein sequence ID" value="KAJ4745263.1"/>
    <property type="molecule type" value="Genomic_DNA"/>
</dbReference>
<comment type="caution">
    <text evidence="10">The sequence shown here is derived from an EMBL/GenBank/DDBJ whole genome shotgun (WGS) entry which is preliminary data.</text>
</comment>
<dbReference type="PANTHER" id="PTHR24186:SF41">
    <property type="entry name" value="PGG DOMAIN-CONTAINING PROTEIN"/>
    <property type="match status" value="1"/>
</dbReference>
<dbReference type="Pfam" id="PF12796">
    <property type="entry name" value="Ank_2"/>
    <property type="match status" value="3"/>
</dbReference>
<evidence type="ECO:0000256" key="6">
    <source>
        <dbReference type="ARBA" id="ARBA00023136"/>
    </source>
</evidence>
<dbReference type="Gene3D" id="1.25.40.20">
    <property type="entry name" value="Ankyrin repeat-containing domain"/>
    <property type="match status" value="1"/>
</dbReference>
<dbReference type="SMART" id="SM00248">
    <property type="entry name" value="ANK"/>
    <property type="match status" value="7"/>
</dbReference>
<feature type="domain" description="PGG" evidence="9">
    <location>
        <begin position="512"/>
        <end position="615"/>
    </location>
</feature>
<evidence type="ECO:0000256" key="1">
    <source>
        <dbReference type="ARBA" id="ARBA00004141"/>
    </source>
</evidence>
<feature type="transmembrane region" description="Helical" evidence="8">
    <location>
        <begin position="629"/>
        <end position="653"/>
    </location>
</feature>
<keyword evidence="11" id="KW-1185">Reference proteome</keyword>
<feature type="transmembrane region" description="Helical" evidence="8">
    <location>
        <begin position="478"/>
        <end position="497"/>
    </location>
</feature>
<dbReference type="PROSITE" id="PS50088">
    <property type="entry name" value="ANK_REPEAT"/>
    <property type="match status" value="3"/>
</dbReference>
<proteinExistence type="predicted"/>
<feature type="transmembrane region" description="Helical" evidence="8">
    <location>
        <begin position="591"/>
        <end position="617"/>
    </location>
</feature>
<organism evidence="10 11">
    <name type="scientific">Rhynchospora pubera</name>
    <dbReference type="NCBI Taxonomy" id="906938"/>
    <lineage>
        <taxon>Eukaryota</taxon>
        <taxon>Viridiplantae</taxon>
        <taxon>Streptophyta</taxon>
        <taxon>Embryophyta</taxon>
        <taxon>Tracheophyta</taxon>
        <taxon>Spermatophyta</taxon>
        <taxon>Magnoliopsida</taxon>
        <taxon>Liliopsida</taxon>
        <taxon>Poales</taxon>
        <taxon>Cyperaceae</taxon>
        <taxon>Cyperoideae</taxon>
        <taxon>Rhynchosporeae</taxon>
        <taxon>Rhynchospora</taxon>
    </lineage>
</organism>
<accession>A0AAV8BQ95</accession>
<evidence type="ECO:0000256" key="7">
    <source>
        <dbReference type="PROSITE-ProRule" id="PRU00023"/>
    </source>
</evidence>
<evidence type="ECO:0000259" key="9">
    <source>
        <dbReference type="Pfam" id="PF13962"/>
    </source>
</evidence>
<dbReference type="InterPro" id="IPR026961">
    <property type="entry name" value="PGG_dom"/>
</dbReference>
<dbReference type="SUPFAM" id="SSF48403">
    <property type="entry name" value="Ankyrin repeat"/>
    <property type="match status" value="1"/>
</dbReference>
<keyword evidence="6 8" id="KW-0472">Membrane</keyword>
<evidence type="ECO:0000256" key="4">
    <source>
        <dbReference type="ARBA" id="ARBA00022989"/>
    </source>
</evidence>
<reference evidence="10" key="1">
    <citation type="submission" date="2022-08" db="EMBL/GenBank/DDBJ databases">
        <authorList>
            <person name="Marques A."/>
        </authorList>
    </citation>
    <scope>NUCLEOTIDE SEQUENCE</scope>
    <source>
        <strain evidence="10">RhyPub2mFocal</strain>
        <tissue evidence="10">Leaves</tissue>
    </source>
</reference>